<reference evidence="2" key="1">
    <citation type="submission" date="2018-06" db="EMBL/GenBank/DDBJ databases">
        <authorList>
            <consortium name="Pathogen Informatics"/>
        </authorList>
    </citation>
    <scope>NUCLEOTIDE SEQUENCE [LARGE SCALE GENOMIC DNA]</scope>
    <source>
        <strain evidence="2">NCTC10132</strain>
    </source>
</reference>
<protein>
    <submittedName>
        <fullName evidence="1">Uncharacterized protein</fullName>
    </submittedName>
</protein>
<gene>
    <name evidence="1" type="ORF">NCTC10132_01309</name>
</gene>
<keyword evidence="2" id="KW-1185">Reference proteome</keyword>
<evidence type="ECO:0000313" key="1">
    <source>
        <dbReference type="EMBL" id="SYV97938.1"/>
    </source>
</evidence>
<name>A0A3B0PKX6_9BACT</name>
<evidence type="ECO:0000313" key="2">
    <source>
        <dbReference type="Proteomes" id="UP000257559"/>
    </source>
</evidence>
<dbReference type="Proteomes" id="UP000257559">
    <property type="component" value="Chromosome"/>
</dbReference>
<organism evidence="1 2">
    <name type="scientific">Mycoplasmopsis edwardii</name>
    <dbReference type="NCBI Taxonomy" id="53558"/>
    <lineage>
        <taxon>Bacteria</taxon>
        <taxon>Bacillati</taxon>
        <taxon>Mycoplasmatota</taxon>
        <taxon>Mycoplasmoidales</taxon>
        <taxon>Metamycoplasmataceae</taxon>
        <taxon>Mycoplasmopsis</taxon>
    </lineage>
</organism>
<proteinExistence type="predicted"/>
<dbReference type="EMBL" id="LS991951">
    <property type="protein sequence ID" value="SYV97938.1"/>
    <property type="molecule type" value="Genomic_DNA"/>
</dbReference>
<feature type="non-terminal residue" evidence="1">
    <location>
        <position position="93"/>
    </location>
</feature>
<dbReference type="AlphaFoldDB" id="A0A3B0PKX6"/>
<dbReference type="KEGG" id="medw:NCTC10132_01309"/>
<sequence length="93" mass="11132">MKDAEYQKLKNLTETFNPEITLEQFEVLYKIKESNVKLEVQKQLLVNKYLTTSKSEDLQKINSSTYSSRKNDYDLNNFMLIDYLINKKTLQVW</sequence>
<accession>A0A3B0PKX6</accession>